<evidence type="ECO:0000256" key="4">
    <source>
        <dbReference type="ARBA" id="ARBA00022723"/>
    </source>
</evidence>
<dbReference type="GO" id="GO:0046872">
    <property type="term" value="F:metal ion binding"/>
    <property type="evidence" value="ECO:0007669"/>
    <property type="project" value="UniProtKB-KW"/>
</dbReference>
<name>D5XDN7_THEPJ</name>
<dbReference type="PANTHER" id="PTHR43273:SF8">
    <property type="entry name" value="RADICAL SAM DOMAIN PROTEIN"/>
    <property type="match status" value="1"/>
</dbReference>
<dbReference type="SUPFAM" id="SSF102114">
    <property type="entry name" value="Radical SAM enzymes"/>
    <property type="match status" value="1"/>
</dbReference>
<dbReference type="SFLD" id="SFLDS00029">
    <property type="entry name" value="Radical_SAM"/>
    <property type="match status" value="1"/>
</dbReference>
<dbReference type="InterPro" id="IPR000385">
    <property type="entry name" value="MoaA_NifB_PqqE_Fe-S-bd_CS"/>
</dbReference>
<dbReference type="Gene3D" id="3.20.20.70">
    <property type="entry name" value="Aldolase class I"/>
    <property type="match status" value="1"/>
</dbReference>
<keyword evidence="6" id="KW-0411">Iron-sulfur</keyword>
<keyword evidence="2" id="KW-0004">4Fe-4S</keyword>
<dbReference type="SFLD" id="SFLDG01067">
    <property type="entry name" value="SPASM/twitch_domain_containing"/>
    <property type="match status" value="1"/>
</dbReference>
<dbReference type="InterPro" id="IPR047602">
    <property type="entry name" value="SPASM_CteB-like"/>
</dbReference>
<dbReference type="NCBIfam" id="TIGR04085">
    <property type="entry name" value="rSAM_more_4Fe4S"/>
    <property type="match status" value="1"/>
</dbReference>
<dbReference type="PROSITE" id="PS01305">
    <property type="entry name" value="MOAA_NIFB_PQQE"/>
    <property type="match status" value="1"/>
</dbReference>
<dbReference type="Pfam" id="PF04055">
    <property type="entry name" value="Radical_SAM"/>
    <property type="match status" value="1"/>
</dbReference>
<dbReference type="PROSITE" id="PS51918">
    <property type="entry name" value="RADICAL_SAM"/>
    <property type="match status" value="1"/>
</dbReference>
<dbReference type="AlphaFoldDB" id="D5XDN7"/>
<evidence type="ECO:0000256" key="5">
    <source>
        <dbReference type="ARBA" id="ARBA00023004"/>
    </source>
</evidence>
<dbReference type="InterPro" id="IPR023885">
    <property type="entry name" value="4Fe4S-binding_SPASM_dom"/>
</dbReference>
<dbReference type="RefSeq" id="WP_013121772.1">
    <property type="nucleotide sequence ID" value="NC_014152.1"/>
</dbReference>
<dbReference type="CDD" id="cd21124">
    <property type="entry name" value="SPASM_CteB-like"/>
    <property type="match status" value="1"/>
</dbReference>
<comment type="cofactor">
    <cofactor evidence="1">
        <name>[4Fe-4S] cluster</name>
        <dbReference type="ChEBI" id="CHEBI:49883"/>
    </cofactor>
</comment>
<dbReference type="CDD" id="cd01335">
    <property type="entry name" value="Radical_SAM"/>
    <property type="match status" value="1"/>
</dbReference>
<proteinExistence type="predicted"/>
<keyword evidence="9" id="KW-1185">Reference proteome</keyword>
<feature type="domain" description="Radical SAM core" evidence="7">
    <location>
        <begin position="94"/>
        <end position="326"/>
    </location>
</feature>
<organism evidence="8 9">
    <name type="scientific">Thermincola potens (strain JR)</name>
    <dbReference type="NCBI Taxonomy" id="635013"/>
    <lineage>
        <taxon>Bacteria</taxon>
        <taxon>Bacillati</taxon>
        <taxon>Bacillota</taxon>
        <taxon>Clostridia</taxon>
        <taxon>Eubacteriales</taxon>
        <taxon>Thermincolaceae</taxon>
        <taxon>Thermincola</taxon>
    </lineage>
</organism>
<evidence type="ECO:0000256" key="6">
    <source>
        <dbReference type="ARBA" id="ARBA00023014"/>
    </source>
</evidence>
<dbReference type="SFLD" id="SFLDG01386">
    <property type="entry name" value="main_SPASM_domain-containing"/>
    <property type="match status" value="1"/>
</dbReference>
<dbReference type="STRING" id="635013.TherJR_2953"/>
<dbReference type="eggNOG" id="COG0641">
    <property type="taxonomic scope" value="Bacteria"/>
</dbReference>
<dbReference type="InterPro" id="IPR058240">
    <property type="entry name" value="rSAM_sf"/>
</dbReference>
<evidence type="ECO:0000313" key="8">
    <source>
        <dbReference type="EMBL" id="ADG83783.1"/>
    </source>
</evidence>
<dbReference type="Pfam" id="PF13186">
    <property type="entry name" value="SPASM"/>
    <property type="match status" value="1"/>
</dbReference>
<keyword evidence="3" id="KW-0949">S-adenosyl-L-methionine</keyword>
<dbReference type="InterPro" id="IPR013785">
    <property type="entry name" value="Aldolase_TIM"/>
</dbReference>
<dbReference type="EMBL" id="CP002028">
    <property type="protein sequence ID" value="ADG83783.1"/>
    <property type="molecule type" value="Genomic_DNA"/>
</dbReference>
<protein>
    <submittedName>
        <fullName evidence="8">Radical SAM domain protein</fullName>
    </submittedName>
</protein>
<evidence type="ECO:0000313" key="9">
    <source>
        <dbReference type="Proteomes" id="UP000002377"/>
    </source>
</evidence>
<evidence type="ECO:0000256" key="3">
    <source>
        <dbReference type="ARBA" id="ARBA00022691"/>
    </source>
</evidence>
<evidence type="ECO:0000256" key="2">
    <source>
        <dbReference type="ARBA" id="ARBA00022485"/>
    </source>
</evidence>
<keyword evidence="5" id="KW-0408">Iron</keyword>
<dbReference type="GO" id="GO:0016491">
    <property type="term" value="F:oxidoreductase activity"/>
    <property type="evidence" value="ECO:0007669"/>
    <property type="project" value="InterPro"/>
</dbReference>
<reference evidence="8 9" key="1">
    <citation type="submission" date="2010-05" db="EMBL/GenBank/DDBJ databases">
        <title>Complete sequence of Thermincola sp. JR.</title>
        <authorList>
            <consortium name="US DOE Joint Genome Institute"/>
            <person name="Lucas S."/>
            <person name="Copeland A."/>
            <person name="Lapidus A."/>
            <person name="Cheng J.-F."/>
            <person name="Bruce D."/>
            <person name="Goodwin L."/>
            <person name="Pitluck S."/>
            <person name="Chertkov O."/>
            <person name="Detter J.C."/>
            <person name="Han C."/>
            <person name="Tapia R."/>
            <person name="Land M."/>
            <person name="Hauser L."/>
            <person name="Kyrpides N."/>
            <person name="Mikhailova N."/>
            <person name="Hazen T.C."/>
            <person name="Woyke T."/>
        </authorList>
    </citation>
    <scope>NUCLEOTIDE SEQUENCE [LARGE SCALE GENOMIC DNA]</scope>
    <source>
        <strain evidence="8 9">JR</strain>
    </source>
</reference>
<gene>
    <name evidence="8" type="ordered locus">TherJR_2953</name>
</gene>
<dbReference type="KEGG" id="tjr:TherJR_2953"/>
<dbReference type="InterPro" id="IPR007197">
    <property type="entry name" value="rSAM"/>
</dbReference>
<evidence type="ECO:0000259" key="7">
    <source>
        <dbReference type="PROSITE" id="PS51918"/>
    </source>
</evidence>
<dbReference type="SFLD" id="SFLDG01384">
    <property type="entry name" value="thioether_bond_formation_requi"/>
    <property type="match status" value="1"/>
</dbReference>
<sequence length="461" mass="53182">MIHKFKFDDKKIVLDVNSGAVHVVDDVTWDVLDYYEKYAEKDRETVRDLVLSNLSRHYKNEELLEVINEIEDLIEQGLLFSADSIPREYSLPENPVVKSLCLHVAHDCNLRCKYCFAGTGHFGGEKGLMPFEVGKAAIDFLVQSSQRRKHCEIDFFGGEPLLNMDVVKQIVHYGREQGAKHDKEFKFTLTTNAVRLDAEIINYLNDNDIAVVLSLDGRPEVNDRMRLTPAGKGSYHTITHKIKEMVQSRHNENYYVRGTFTRFNLDFAADVLHLVDDLGFKHVSVEPVVAGAENDYAFREEDLPVLFAEYEKLTRSYLEHYSNRNEFNFFHFNLELEHGPCLPKRLSGCGAGHEYLAVTPEGDLYPCHQFVGRREYRLGTVFDGIFEDRRHIMKQFQQAHIYNKQKCRECWAKFFCSGGCHANAHAFNGTLLEPYDIGCQLEKKRVECAIYIQVKKMKGEI</sequence>
<dbReference type="Proteomes" id="UP000002377">
    <property type="component" value="Chromosome"/>
</dbReference>
<dbReference type="PANTHER" id="PTHR43273">
    <property type="entry name" value="ANAEROBIC SULFATASE-MATURATING ENZYME HOMOLOG ASLB-RELATED"/>
    <property type="match status" value="1"/>
</dbReference>
<keyword evidence="4" id="KW-0479">Metal-binding</keyword>
<dbReference type="GO" id="GO:0051539">
    <property type="term" value="F:4 iron, 4 sulfur cluster binding"/>
    <property type="evidence" value="ECO:0007669"/>
    <property type="project" value="UniProtKB-KW"/>
</dbReference>
<dbReference type="NCBIfam" id="TIGR03974">
    <property type="entry name" value="rSAM_six_Cys"/>
    <property type="match status" value="1"/>
</dbReference>
<accession>D5XDN7</accession>
<evidence type="ECO:0000256" key="1">
    <source>
        <dbReference type="ARBA" id="ARBA00001966"/>
    </source>
</evidence>
<dbReference type="InterPro" id="IPR024025">
    <property type="entry name" value="SCIFF_rSAM_maturase"/>
</dbReference>
<dbReference type="OrthoDB" id="9808591at2"/>
<dbReference type="HOGENOM" id="CLU_009273_3_3_9"/>
<dbReference type="InterPro" id="IPR023867">
    <property type="entry name" value="Sulphatase_maturase_rSAM"/>
</dbReference>